<accession>A0A9P9FMI9</accession>
<gene>
    <name evidence="1" type="ORF">EDB81DRAFT_754443</name>
</gene>
<protein>
    <submittedName>
        <fullName evidence="1">Uncharacterized protein</fullName>
    </submittedName>
</protein>
<dbReference type="Proteomes" id="UP000738349">
    <property type="component" value="Unassembled WGS sequence"/>
</dbReference>
<evidence type="ECO:0000313" key="1">
    <source>
        <dbReference type="EMBL" id="KAH7165717.1"/>
    </source>
</evidence>
<name>A0A9P9FMI9_9HYPO</name>
<proteinExistence type="predicted"/>
<evidence type="ECO:0000313" key="2">
    <source>
        <dbReference type="Proteomes" id="UP000738349"/>
    </source>
</evidence>
<dbReference type="PANTHER" id="PTHR42052:SF1">
    <property type="entry name" value="ABM DOMAIN-CONTAINING PROTEIN"/>
    <property type="match status" value="1"/>
</dbReference>
<dbReference type="OrthoDB" id="3542212at2759"/>
<dbReference type="EMBL" id="JAGMUV010000003">
    <property type="protein sequence ID" value="KAH7165717.1"/>
    <property type="molecule type" value="Genomic_DNA"/>
</dbReference>
<dbReference type="AlphaFoldDB" id="A0A9P9FMI9"/>
<keyword evidence="2" id="KW-1185">Reference proteome</keyword>
<sequence>MTVTEFALIPLKPGYDKSEIHFKLQDATNVQDQWVKENQPDLLQDKPYSSLSNWFIQEPDSPCVLITAPWNVPENHHVWLQSEENQREFAKLAMYASEESGSMVVFHMNPAGSEVELRGDLFSQGNGFSVCKLSVNSNQKESVQEKYHSIEAQARAAKPGSRIWAGWRIERDADDEELVIFWNQGALDGQLGDLLSAPDAEHEFHHFQNFE</sequence>
<reference evidence="1" key="1">
    <citation type="journal article" date="2021" name="Nat. Commun.">
        <title>Genetic determinants of endophytism in the Arabidopsis root mycobiome.</title>
        <authorList>
            <person name="Mesny F."/>
            <person name="Miyauchi S."/>
            <person name="Thiergart T."/>
            <person name="Pickel B."/>
            <person name="Atanasova L."/>
            <person name="Karlsson M."/>
            <person name="Huettel B."/>
            <person name="Barry K.W."/>
            <person name="Haridas S."/>
            <person name="Chen C."/>
            <person name="Bauer D."/>
            <person name="Andreopoulos W."/>
            <person name="Pangilinan J."/>
            <person name="LaButti K."/>
            <person name="Riley R."/>
            <person name="Lipzen A."/>
            <person name="Clum A."/>
            <person name="Drula E."/>
            <person name="Henrissat B."/>
            <person name="Kohler A."/>
            <person name="Grigoriev I.V."/>
            <person name="Martin F.M."/>
            <person name="Hacquard S."/>
        </authorList>
    </citation>
    <scope>NUCLEOTIDE SEQUENCE</scope>
    <source>
        <strain evidence="1">MPI-CAGE-AT-0147</strain>
    </source>
</reference>
<organism evidence="1 2">
    <name type="scientific">Dactylonectria macrodidyma</name>
    <dbReference type="NCBI Taxonomy" id="307937"/>
    <lineage>
        <taxon>Eukaryota</taxon>
        <taxon>Fungi</taxon>
        <taxon>Dikarya</taxon>
        <taxon>Ascomycota</taxon>
        <taxon>Pezizomycotina</taxon>
        <taxon>Sordariomycetes</taxon>
        <taxon>Hypocreomycetidae</taxon>
        <taxon>Hypocreales</taxon>
        <taxon>Nectriaceae</taxon>
        <taxon>Dactylonectria</taxon>
    </lineage>
</organism>
<comment type="caution">
    <text evidence="1">The sequence shown here is derived from an EMBL/GenBank/DDBJ whole genome shotgun (WGS) entry which is preliminary data.</text>
</comment>
<dbReference type="PANTHER" id="PTHR42052">
    <property type="entry name" value="ABM DOMAIN-CONTAINING PROTEIN"/>
    <property type="match status" value="1"/>
</dbReference>